<evidence type="ECO:0000313" key="2">
    <source>
        <dbReference type="RefSeq" id="XP_059606029.1"/>
    </source>
</evidence>
<reference evidence="2" key="2">
    <citation type="submission" date="2025-08" db="UniProtKB">
        <authorList>
            <consortium name="RefSeq"/>
        </authorList>
    </citation>
    <scope>IDENTIFICATION</scope>
</reference>
<dbReference type="KEGG" id="ang:An02g02350"/>
<dbReference type="RefSeq" id="XP_059606029.1">
    <property type="nucleotide sequence ID" value="XM_059746122.1"/>
</dbReference>
<accession>A0AAJ8BZ83</accession>
<dbReference type="AlphaFoldDB" id="A0AAJ8BZ83"/>
<sequence>MLPDWVIIHIPDSVVLVSSHFHPPVSPEIGDYFWDDASSCADSRGPADPQPVGIFSPVGRTVP</sequence>
<protein>
    <submittedName>
        <fullName evidence="2">Uncharacterized protein</fullName>
    </submittedName>
</protein>
<evidence type="ECO:0000256" key="1">
    <source>
        <dbReference type="SAM" id="MobiDB-lite"/>
    </source>
</evidence>
<proteinExistence type="predicted"/>
<feature type="region of interest" description="Disordered" evidence="1">
    <location>
        <begin position="40"/>
        <end position="63"/>
    </location>
</feature>
<organism evidence="2">
    <name type="scientific">Aspergillus niger</name>
    <dbReference type="NCBI Taxonomy" id="5061"/>
    <lineage>
        <taxon>Eukaryota</taxon>
        <taxon>Fungi</taxon>
        <taxon>Dikarya</taxon>
        <taxon>Ascomycota</taxon>
        <taxon>Pezizomycotina</taxon>
        <taxon>Eurotiomycetes</taxon>
        <taxon>Eurotiomycetidae</taxon>
        <taxon>Eurotiales</taxon>
        <taxon>Aspergillaceae</taxon>
        <taxon>Aspergillus</taxon>
        <taxon>Aspergillus subgen. Circumdati</taxon>
    </lineage>
</organism>
<name>A0AAJ8BZ83_ASPNG</name>
<gene>
    <name evidence="2" type="ORF">An02g02350</name>
</gene>
<reference evidence="2" key="1">
    <citation type="submission" date="2025-02" db="EMBL/GenBank/DDBJ databases">
        <authorList>
            <consortium name="NCBI Genome Project"/>
        </authorList>
    </citation>
    <scope>NUCLEOTIDE SEQUENCE</scope>
</reference>
<dbReference type="GeneID" id="84590247"/>
<dbReference type="VEuPathDB" id="FungiDB:An02g02350"/>